<name>A0A3D8RWL0_9HELO</name>
<dbReference type="AlphaFoldDB" id="A0A3D8RWL0"/>
<dbReference type="Proteomes" id="UP000256328">
    <property type="component" value="Unassembled WGS sequence"/>
</dbReference>
<comment type="caution">
    <text evidence="1">The sequence shown here is derived from an EMBL/GenBank/DDBJ whole genome shotgun (WGS) entry which is preliminary data.</text>
</comment>
<organism evidence="1 2">
    <name type="scientific">Coleophoma crateriformis</name>
    <dbReference type="NCBI Taxonomy" id="565419"/>
    <lineage>
        <taxon>Eukaryota</taxon>
        <taxon>Fungi</taxon>
        <taxon>Dikarya</taxon>
        <taxon>Ascomycota</taxon>
        <taxon>Pezizomycotina</taxon>
        <taxon>Leotiomycetes</taxon>
        <taxon>Helotiales</taxon>
        <taxon>Dermateaceae</taxon>
        <taxon>Coleophoma</taxon>
    </lineage>
</organism>
<accession>A0A3D8RWL0</accession>
<protein>
    <submittedName>
        <fullName evidence="1">Uncharacterized protein</fullName>
    </submittedName>
</protein>
<reference evidence="1 2" key="1">
    <citation type="journal article" date="2018" name="IMA Fungus">
        <title>IMA Genome-F 9: Draft genome sequence of Annulohypoxylon stygium, Aspergillus mulundensis, Berkeleyomyces basicola (syn. Thielaviopsis basicola), Ceratocystis smalleyi, two Cercospora beticola strains, Coleophoma cylindrospora, Fusarium fracticaudum, Phialophora cf. hyalina, and Morchella septimelata.</title>
        <authorList>
            <person name="Wingfield B.D."/>
            <person name="Bills G.F."/>
            <person name="Dong Y."/>
            <person name="Huang W."/>
            <person name="Nel W.J."/>
            <person name="Swalarsk-Parry B.S."/>
            <person name="Vaghefi N."/>
            <person name="Wilken P.M."/>
            <person name="An Z."/>
            <person name="de Beer Z.W."/>
            <person name="De Vos L."/>
            <person name="Chen L."/>
            <person name="Duong T.A."/>
            <person name="Gao Y."/>
            <person name="Hammerbacher A."/>
            <person name="Kikkert J.R."/>
            <person name="Li Y."/>
            <person name="Li H."/>
            <person name="Li K."/>
            <person name="Li Q."/>
            <person name="Liu X."/>
            <person name="Ma X."/>
            <person name="Naidoo K."/>
            <person name="Pethybridge S.J."/>
            <person name="Sun J."/>
            <person name="Steenkamp E.T."/>
            <person name="van der Nest M.A."/>
            <person name="van Wyk S."/>
            <person name="Wingfield M.J."/>
            <person name="Xiong C."/>
            <person name="Yue Q."/>
            <person name="Zhang X."/>
        </authorList>
    </citation>
    <scope>NUCLEOTIDE SEQUENCE [LARGE SCALE GENOMIC DNA]</scope>
    <source>
        <strain evidence="1 2">BP5796</strain>
    </source>
</reference>
<sequence>MQIIIDASVLSEGGTVCRGRQPAGMMFKPRYVTGGMNEPIWAKGERQKQAWAGGIVAGFGDRRGGARSVLRHQSIITITIGLLEIRGRQGTGQ</sequence>
<dbReference type="EMBL" id="PDLN01000008">
    <property type="protein sequence ID" value="RDW78224.1"/>
    <property type="molecule type" value="Genomic_DNA"/>
</dbReference>
<proteinExistence type="predicted"/>
<evidence type="ECO:0000313" key="2">
    <source>
        <dbReference type="Proteomes" id="UP000256328"/>
    </source>
</evidence>
<evidence type="ECO:0000313" key="1">
    <source>
        <dbReference type="EMBL" id="RDW78224.1"/>
    </source>
</evidence>
<keyword evidence="2" id="KW-1185">Reference proteome</keyword>
<gene>
    <name evidence="1" type="ORF">BP5796_06076</name>
</gene>